<evidence type="ECO:0000256" key="3">
    <source>
        <dbReference type="ARBA" id="ARBA00023125"/>
    </source>
</evidence>
<gene>
    <name evidence="8" type="ORF">AYBTSS11_LOCUS3424</name>
</gene>
<proteinExistence type="predicted"/>
<dbReference type="PANTHER" id="PTHR32467">
    <property type="entry name" value="AP2-LIKE ETHYLENE-RESPONSIVE TRANSCRIPTION FACTOR"/>
    <property type="match status" value="1"/>
</dbReference>
<feature type="domain" description="AP2/ERF" evidence="7">
    <location>
        <begin position="235"/>
        <end position="294"/>
    </location>
</feature>
<dbReference type="CDD" id="cd00018">
    <property type="entry name" value="AP2"/>
    <property type="match status" value="1"/>
</dbReference>
<dbReference type="GO" id="GO:0003677">
    <property type="term" value="F:DNA binding"/>
    <property type="evidence" value="ECO:0007669"/>
    <property type="project" value="UniProtKB-KW"/>
</dbReference>
<feature type="domain" description="AP2/ERF" evidence="7">
    <location>
        <begin position="140"/>
        <end position="198"/>
    </location>
</feature>
<evidence type="ECO:0000259" key="7">
    <source>
        <dbReference type="PROSITE" id="PS51032"/>
    </source>
</evidence>
<evidence type="ECO:0000256" key="6">
    <source>
        <dbReference type="SAM" id="MobiDB-lite"/>
    </source>
</evidence>
<evidence type="ECO:0000313" key="9">
    <source>
        <dbReference type="Proteomes" id="UP001189624"/>
    </source>
</evidence>
<dbReference type="EMBL" id="OY731398">
    <property type="protein sequence ID" value="CAJ1910355.1"/>
    <property type="molecule type" value="Genomic_DNA"/>
</dbReference>
<sequence>MEESYSMLEDARNMEPIMFTTQESTPRNWNEEPIIPDQHLVTPIGSTSQGSMNNSTCSSSHQYDVLSLLEGIVNEKHIEETLIQSKLLSCNFASIAATATATATRIFNERERNDCGENDRRQHDAYRDLVAKTIGSKSSVYRGVIKCNDERFEAFVWDNTDPGERGRTGAYSTEVDAAKAHDLVAIRIGGLKALTNFHMRCYSTDMDEMRRMNKWDYICAVRRLGKGYTDGGDSPFRGVYRNRVPTSRKWEARLGREGSPTIHLGTYYTAEDAARAYDIISIKLKGGDAITNFDSKSYETEGIMESVITQATDGSIILQKEKSNKETEASPQTSSVVQHHPQPPSVPSICRCCHNQIPPSSPYALGGITGGAANSGSENSIGNDAAQIAQFPNESATLQQPLQTPRQVSFNNCFDQNFVINNNQFPNHNATQQLSLLTPRQVSFSSSFNQNLVNNYNNNNQFLPQSSNLALPAPGTQNLDLERCVRFPDWRSGFGKKLLGGGLELEPLSNIAALNVQPLPQVSLNESTGATQLHSPALHQSYEHQNLNSCFSDSFQNPISEPNNNGFQSQATGSQIDLDVRDYLNRSYIEDTDFQCDYDLFSALNGGR</sequence>
<dbReference type="Gramene" id="rna-AYBTSS11_LOCUS3424">
    <property type="protein sequence ID" value="CAJ1910355.1"/>
    <property type="gene ID" value="gene-AYBTSS11_LOCUS3424"/>
</dbReference>
<accession>A0AA86V387</accession>
<protein>
    <recommendedName>
        <fullName evidence="7">AP2/ERF domain-containing protein</fullName>
    </recommendedName>
</protein>
<keyword evidence="3" id="KW-0238">DNA-binding</keyword>
<comment type="subcellular location">
    <subcellularLocation>
        <location evidence="1">Nucleus</location>
    </subcellularLocation>
</comment>
<dbReference type="SMART" id="SM00380">
    <property type="entry name" value="AP2"/>
    <property type="match status" value="2"/>
</dbReference>
<dbReference type="Gene3D" id="3.30.730.10">
    <property type="entry name" value="AP2/ERF domain"/>
    <property type="match status" value="2"/>
</dbReference>
<keyword evidence="4" id="KW-0804">Transcription</keyword>
<dbReference type="SUPFAM" id="SSF54171">
    <property type="entry name" value="DNA-binding domain"/>
    <property type="match status" value="2"/>
</dbReference>
<dbReference type="InterPro" id="IPR016177">
    <property type="entry name" value="DNA-bd_dom_sf"/>
</dbReference>
<feature type="region of interest" description="Disordered" evidence="6">
    <location>
        <begin position="322"/>
        <end position="342"/>
    </location>
</feature>
<keyword evidence="2" id="KW-0805">Transcription regulation</keyword>
<keyword evidence="5" id="KW-0539">Nucleus</keyword>
<evidence type="ECO:0000256" key="5">
    <source>
        <dbReference type="ARBA" id="ARBA00023242"/>
    </source>
</evidence>
<evidence type="ECO:0000256" key="2">
    <source>
        <dbReference type="ARBA" id="ARBA00023015"/>
    </source>
</evidence>
<reference evidence="8" key="1">
    <citation type="submission" date="2023-10" db="EMBL/GenBank/DDBJ databases">
        <authorList>
            <person name="Domelevo Entfellner J.-B."/>
        </authorList>
    </citation>
    <scope>NUCLEOTIDE SEQUENCE</scope>
</reference>
<keyword evidence="9" id="KW-1185">Reference proteome</keyword>
<dbReference type="AlphaFoldDB" id="A0AA86V387"/>
<dbReference type="PROSITE" id="PS51032">
    <property type="entry name" value="AP2_ERF"/>
    <property type="match status" value="2"/>
</dbReference>
<dbReference type="InterPro" id="IPR036955">
    <property type="entry name" value="AP2/ERF_dom_sf"/>
</dbReference>
<dbReference type="GO" id="GO:0003700">
    <property type="term" value="F:DNA-binding transcription factor activity"/>
    <property type="evidence" value="ECO:0007669"/>
    <property type="project" value="InterPro"/>
</dbReference>
<name>A0AA86V387_9FABA</name>
<dbReference type="PANTHER" id="PTHR32467:SF81">
    <property type="entry name" value="OS06G0145700 PROTEIN"/>
    <property type="match status" value="1"/>
</dbReference>
<evidence type="ECO:0000256" key="1">
    <source>
        <dbReference type="ARBA" id="ARBA00004123"/>
    </source>
</evidence>
<evidence type="ECO:0000256" key="4">
    <source>
        <dbReference type="ARBA" id="ARBA00023163"/>
    </source>
</evidence>
<evidence type="ECO:0000313" key="8">
    <source>
        <dbReference type="EMBL" id="CAJ1910355.1"/>
    </source>
</evidence>
<organism evidence="8 9">
    <name type="scientific">Sphenostylis stenocarpa</name>
    <dbReference type="NCBI Taxonomy" id="92480"/>
    <lineage>
        <taxon>Eukaryota</taxon>
        <taxon>Viridiplantae</taxon>
        <taxon>Streptophyta</taxon>
        <taxon>Embryophyta</taxon>
        <taxon>Tracheophyta</taxon>
        <taxon>Spermatophyta</taxon>
        <taxon>Magnoliopsida</taxon>
        <taxon>eudicotyledons</taxon>
        <taxon>Gunneridae</taxon>
        <taxon>Pentapetalae</taxon>
        <taxon>rosids</taxon>
        <taxon>fabids</taxon>
        <taxon>Fabales</taxon>
        <taxon>Fabaceae</taxon>
        <taxon>Papilionoideae</taxon>
        <taxon>50 kb inversion clade</taxon>
        <taxon>NPAAA clade</taxon>
        <taxon>indigoferoid/millettioid clade</taxon>
        <taxon>Phaseoleae</taxon>
        <taxon>Sphenostylis</taxon>
    </lineage>
</organism>
<dbReference type="Proteomes" id="UP001189624">
    <property type="component" value="Chromosome 1"/>
</dbReference>
<dbReference type="GO" id="GO:0005634">
    <property type="term" value="C:nucleus"/>
    <property type="evidence" value="ECO:0007669"/>
    <property type="project" value="UniProtKB-SubCell"/>
</dbReference>
<dbReference type="InterPro" id="IPR001471">
    <property type="entry name" value="AP2/ERF_dom"/>
</dbReference>